<dbReference type="Proteomes" id="UP000008021">
    <property type="component" value="Chromosome 7"/>
</dbReference>
<keyword evidence="2" id="KW-0645">Protease</keyword>
<keyword evidence="5" id="KW-0812">Transmembrane</keyword>
<keyword evidence="5" id="KW-1133">Transmembrane helix</keyword>
<dbReference type="Gramene" id="OMERI07G02890.3">
    <property type="protein sequence ID" value="OMERI07G02890.3"/>
    <property type="gene ID" value="OMERI07G02890"/>
</dbReference>
<evidence type="ECO:0000256" key="3">
    <source>
        <dbReference type="ARBA" id="ARBA00022801"/>
    </source>
</evidence>
<proteinExistence type="inferred from homology"/>
<feature type="domain" description="Ubiquitin-like protease family profile" evidence="6">
    <location>
        <begin position="655"/>
        <end position="737"/>
    </location>
</feature>
<reference evidence="7" key="1">
    <citation type="submission" date="2015-04" db="UniProtKB">
        <authorList>
            <consortium name="EnsemblPlants"/>
        </authorList>
    </citation>
    <scope>IDENTIFICATION</scope>
</reference>
<organism evidence="7">
    <name type="scientific">Oryza meridionalis</name>
    <dbReference type="NCBI Taxonomy" id="40149"/>
    <lineage>
        <taxon>Eukaryota</taxon>
        <taxon>Viridiplantae</taxon>
        <taxon>Streptophyta</taxon>
        <taxon>Embryophyta</taxon>
        <taxon>Tracheophyta</taxon>
        <taxon>Spermatophyta</taxon>
        <taxon>Magnoliopsida</taxon>
        <taxon>Liliopsida</taxon>
        <taxon>Poales</taxon>
        <taxon>Poaceae</taxon>
        <taxon>BOP clade</taxon>
        <taxon>Oryzoideae</taxon>
        <taxon>Oryzeae</taxon>
        <taxon>Oryzinae</taxon>
        <taxon>Oryza</taxon>
    </lineage>
</organism>
<dbReference type="GO" id="GO:0006508">
    <property type="term" value="P:proteolysis"/>
    <property type="evidence" value="ECO:0007669"/>
    <property type="project" value="UniProtKB-KW"/>
</dbReference>
<keyword evidence="3" id="KW-0378">Hydrolase</keyword>
<dbReference type="SUPFAM" id="SSF54001">
    <property type="entry name" value="Cysteine proteinases"/>
    <property type="match status" value="1"/>
</dbReference>
<dbReference type="PANTHER" id="PTHR34835:SF60">
    <property type="entry name" value="OS10G0490300 PROTEIN"/>
    <property type="match status" value="1"/>
</dbReference>
<feature type="transmembrane region" description="Helical" evidence="5">
    <location>
        <begin position="12"/>
        <end position="38"/>
    </location>
</feature>
<evidence type="ECO:0000256" key="5">
    <source>
        <dbReference type="SAM" id="Phobius"/>
    </source>
</evidence>
<dbReference type="InterPro" id="IPR038765">
    <property type="entry name" value="Papain-like_cys_pep_sf"/>
</dbReference>
<comment type="similarity">
    <text evidence="1">Belongs to the peptidase C48 family.</text>
</comment>
<dbReference type="EnsemblPlants" id="OMERI07G02890.1">
    <property type="protein sequence ID" value="OMERI07G02890.1"/>
    <property type="gene ID" value="OMERI07G02890"/>
</dbReference>
<dbReference type="PANTHER" id="PTHR34835">
    <property type="entry name" value="OS07G0283600 PROTEIN-RELATED"/>
    <property type="match status" value="1"/>
</dbReference>
<dbReference type="AlphaFoldDB" id="A0A0E0E7W7"/>
<accession>A0A0E0E7W7</accession>
<keyword evidence="8" id="KW-1185">Reference proteome</keyword>
<dbReference type="Gramene" id="OMERI07G02890.1">
    <property type="protein sequence ID" value="OMERI07G02890.1"/>
    <property type="gene ID" value="OMERI07G02890"/>
</dbReference>
<protein>
    <recommendedName>
        <fullName evidence="6">Ubiquitin-like protease family profile domain-containing protein</fullName>
    </recommendedName>
</protein>
<dbReference type="InterPro" id="IPR003653">
    <property type="entry name" value="Peptidase_C48_C"/>
</dbReference>
<dbReference type="GO" id="GO:0008234">
    <property type="term" value="F:cysteine-type peptidase activity"/>
    <property type="evidence" value="ECO:0007669"/>
    <property type="project" value="InterPro"/>
</dbReference>
<keyword evidence="5" id="KW-0472">Membrane</keyword>
<reference evidence="7" key="2">
    <citation type="submission" date="2018-05" db="EMBL/GenBank/DDBJ databases">
        <title>OmerRS3 (Oryza meridionalis Reference Sequence Version 3).</title>
        <authorList>
            <person name="Zhang J."/>
            <person name="Kudrna D."/>
            <person name="Lee S."/>
            <person name="Talag J."/>
            <person name="Welchert J."/>
            <person name="Wing R.A."/>
        </authorList>
    </citation>
    <scope>NUCLEOTIDE SEQUENCE [LARGE SCALE GENOMIC DNA]</scope>
    <source>
        <strain evidence="7">OR44</strain>
    </source>
</reference>
<evidence type="ECO:0000313" key="8">
    <source>
        <dbReference type="Proteomes" id="UP000008021"/>
    </source>
</evidence>
<dbReference type="HOGENOM" id="CLU_007688_0_0_1"/>
<evidence type="ECO:0000259" key="6">
    <source>
        <dbReference type="Pfam" id="PF02902"/>
    </source>
</evidence>
<dbReference type="EnsemblPlants" id="OMERI07G02890.3">
    <property type="protein sequence ID" value="OMERI07G02890.3"/>
    <property type="gene ID" value="OMERI07G02890"/>
</dbReference>
<dbReference type="STRING" id="40149.A0A0E0E7W7"/>
<evidence type="ECO:0000256" key="4">
    <source>
        <dbReference type="SAM" id="MobiDB-lite"/>
    </source>
</evidence>
<sequence length="754" mass="85647">MYATSPFSFFWYYVFFSFAPYYSKIALNVIDFFSSIFLKVKKQKAHANAESSFTRFSIRYFSDVISKLSEYHKSIIHKYEFDFLLLFESNSVPVKFASWIVKHVDVRTSEIILNDKIIPDAIPSVKFFGDLLIQKKDLSEDQIITSFLIVALACFLCPNSSLIPSVKYLTIFEDANLLKSYDWSKFVYEWLMTYAKKFQKNNTIGGCLFYWAALYLDNVDFGSRYIDQGLPRISVWKDDMISVFSDLDKIDDNTFGLRPLKDFRATCYFQPEPTHSRSNAIRAKLDSAIGSMIPDCLKEKISELLSSHFCSHHVLDSEPCEDILISILALLAESSQFLPLEVPTTHISPQINTEAGPSNREPTSPKARQSDFCVLNDDGVRSPAKHTSLSNVELYEKSVSRSIGKGCTSLDRIADLYGSIANCDDDSMLLNNLSAHPKVTTAVVTPCGNANASSSHEDEPLLTPDVAYLRTRYNILNETNEGPSFAALSLVKNVANKFRSRITHFNSRTPFLGEEMPSFKLLDSDDDVTDCDKENEVAEAITPACSQDFLSFHSVEDTPDDMIRGNSNLHTSLRNNCGNMSKRILLKFSLLASQNLMIVSLMKKIDTSLLFVNLLRVPSDKALTQLTLEHLIADPSICDMEKVKKSFLGASKARELQLCDMLHFPIYFNQHWFLFIVDIKDRMLVFLDSLHNEGDDFFRPIMAQLKANLQTAWDKFVCSPMDFRTFKTVFPPVPRQNLRSNFLVLAKQPSNERV</sequence>
<evidence type="ECO:0000256" key="1">
    <source>
        <dbReference type="ARBA" id="ARBA00005234"/>
    </source>
</evidence>
<feature type="region of interest" description="Disordered" evidence="4">
    <location>
        <begin position="348"/>
        <end position="369"/>
    </location>
</feature>
<dbReference type="Gene3D" id="3.40.395.10">
    <property type="entry name" value="Adenoviral Proteinase, Chain A"/>
    <property type="match status" value="1"/>
</dbReference>
<dbReference type="Pfam" id="PF02902">
    <property type="entry name" value="Peptidase_C48"/>
    <property type="match status" value="1"/>
</dbReference>
<evidence type="ECO:0000313" key="7">
    <source>
        <dbReference type="EnsemblPlants" id="OMERI07G02890.3"/>
    </source>
</evidence>
<name>A0A0E0E7W7_9ORYZ</name>
<feature type="compositionally biased region" description="Polar residues" evidence="4">
    <location>
        <begin position="348"/>
        <end position="362"/>
    </location>
</feature>
<evidence type="ECO:0000256" key="2">
    <source>
        <dbReference type="ARBA" id="ARBA00022670"/>
    </source>
</evidence>